<reference evidence="2" key="1">
    <citation type="journal article" date="2019" name="Phytopathology">
        <title>A Novel Group of Rhizobium tumorigenes-Like Agrobacteria Associated with Crown Gall Disease of Rhododendron and Blueberry.</title>
        <authorList>
            <person name="Kuzmanovic N."/>
            <person name="Behrens P."/>
            <person name="Idczak E."/>
            <person name="Wagner S."/>
            <person name="Gotz M."/>
            <person name="Sproer C."/>
            <person name="Bunk B."/>
            <person name="Overmann J."/>
            <person name="Smalla K."/>
        </authorList>
    </citation>
    <scope>NUCLEOTIDE SEQUENCE</scope>
    <source>
        <strain evidence="2">Rho-6.2</strain>
    </source>
</reference>
<protein>
    <recommendedName>
        <fullName evidence="1">ParE-like toxin domain-containing protein</fullName>
    </recommendedName>
</protein>
<accession>A0ABY8IEG0</accession>
<proteinExistence type="predicted"/>
<dbReference type="Pfam" id="PF24732">
    <property type="entry name" value="ParE_like"/>
    <property type="match status" value="1"/>
</dbReference>
<dbReference type="EMBL" id="CP117267">
    <property type="protein sequence ID" value="WFS21561.1"/>
    <property type="molecule type" value="Genomic_DNA"/>
</dbReference>
<evidence type="ECO:0000313" key="2">
    <source>
        <dbReference type="EMBL" id="WFS21561.1"/>
    </source>
</evidence>
<feature type="domain" description="ParE-like toxin" evidence="1">
    <location>
        <begin position="19"/>
        <end position="81"/>
    </location>
</feature>
<dbReference type="InterPro" id="IPR056925">
    <property type="entry name" value="ParE-like"/>
</dbReference>
<reference evidence="2" key="2">
    <citation type="journal article" date="2023" name="MicrobiologyOpen">
        <title>Genomics of the tumorigenes clade of the family Rhizobiaceae and description of Rhizobium rhododendri sp. nov.</title>
        <authorList>
            <person name="Kuzmanovic N."/>
            <person name="diCenzo G.C."/>
            <person name="Bunk B."/>
            <person name="Sproeer C."/>
            <person name="Fruehling A."/>
            <person name="Neumann-Schaal M."/>
            <person name="Overmann J."/>
            <person name="Smalla K."/>
        </authorList>
    </citation>
    <scope>NUCLEOTIDE SEQUENCE</scope>
    <source>
        <strain evidence="2">Rho-6.2</strain>
    </source>
</reference>
<sequence length="84" mass="9795">MRHVATAEFWQAYEALPERVQKVADQNFELLKTSPMHPSLHFKKVGNLWSARVGLSWRALAAQDGQTIIWFWIGSHTDYDKLLR</sequence>
<evidence type="ECO:0000259" key="1">
    <source>
        <dbReference type="Pfam" id="PF24732"/>
    </source>
</evidence>
<dbReference type="SUPFAM" id="SSF143011">
    <property type="entry name" value="RelE-like"/>
    <property type="match status" value="1"/>
</dbReference>
<dbReference type="Proteomes" id="UP000318939">
    <property type="component" value="Chromosome"/>
</dbReference>
<gene>
    <name evidence="2" type="ORF">PR018_10230</name>
</gene>
<evidence type="ECO:0000313" key="3">
    <source>
        <dbReference type="Proteomes" id="UP000318939"/>
    </source>
</evidence>
<name>A0ABY8IEG0_9HYPH</name>
<dbReference type="InterPro" id="IPR035093">
    <property type="entry name" value="RelE/ParE_toxin_dom_sf"/>
</dbReference>
<organism evidence="2 3">
    <name type="scientific">Rhizobium rhododendri</name>
    <dbReference type="NCBI Taxonomy" id="2506430"/>
    <lineage>
        <taxon>Bacteria</taxon>
        <taxon>Pseudomonadati</taxon>
        <taxon>Pseudomonadota</taxon>
        <taxon>Alphaproteobacteria</taxon>
        <taxon>Hyphomicrobiales</taxon>
        <taxon>Rhizobiaceae</taxon>
        <taxon>Rhizobium/Agrobacterium group</taxon>
        <taxon>Rhizobium</taxon>
    </lineage>
</organism>
<keyword evidence="3" id="KW-1185">Reference proteome</keyword>